<dbReference type="Pfam" id="PF00913">
    <property type="entry name" value="Trypan_glycop"/>
    <property type="match status" value="1"/>
</dbReference>
<dbReference type="VEuPathDB" id="TriTrypDB:Tb927.7.6500"/>
<evidence type="ECO:0000256" key="3">
    <source>
        <dbReference type="ARBA" id="ARBA00022475"/>
    </source>
</evidence>
<evidence type="ECO:0000256" key="8">
    <source>
        <dbReference type="SAM" id="MobiDB-lite"/>
    </source>
</evidence>
<dbReference type="GO" id="GO:0005886">
    <property type="term" value="C:plasma membrane"/>
    <property type="evidence" value="ECO:0007669"/>
    <property type="project" value="UniProtKB-SubCell"/>
</dbReference>
<evidence type="ECO:0000256" key="1">
    <source>
        <dbReference type="ARBA" id="ARBA00002523"/>
    </source>
</evidence>
<feature type="chain" id="PRO_5012701132" evidence="9">
    <location>
        <begin position="21"/>
        <end position="460"/>
    </location>
</feature>
<feature type="compositionally biased region" description="Basic and acidic residues" evidence="8">
    <location>
        <begin position="417"/>
        <end position="427"/>
    </location>
</feature>
<comment type="function">
    <text evidence="1">VSG forms a coat on the surface of the parasite. The trypanosome evades the immune response of the host by expressing a series of antigenically distinct VSGs from an estimated 1000 VSG genes.</text>
</comment>
<dbReference type="GO" id="GO:0098552">
    <property type="term" value="C:side of membrane"/>
    <property type="evidence" value="ECO:0007669"/>
    <property type="project" value="UniProtKB-KW"/>
</dbReference>
<sequence length="460" mass="50080">MYKVTTLALLLAATPEHSTAAEKAHDACRSECSCKQRLLKRLNFYRAKYESSLRRLKENRLDVLKLILATEGTQREIALKFLPVIEAGLDMTQQCEQALEQVRDQLNAAGIKVGEALGAYSASLRLRGHTGTAETTFTTDLKYTDTKMTTKTLGTLGKAVCSNDDKSENAIAISDVSEANEPEPQGAINKAIITSKCGYNSGSNSCHGNELTTNGVFGIGVKFTSDAKADHAKWKTATQSYGEISEQAIDVMEGNHTAAHQALTTLRDSAKLPACERRLTQYADVSSQTNFKLMVLKALGGKPTAEETKAEDETIIANAISRNYGTDGTSFEANVWNTVKNTNAPQVRNDKEKNDKIENIVTASTLGNSLVRILVKKLTAVQKDDTKEQVSEPKTTDCGGITEKNQCEKKDGCKYNDKEKKCEEDPAKATTATKGDKTNSTGSNSFVINKAPLWLAVLLF</sequence>
<keyword evidence="5" id="KW-0472">Membrane</keyword>
<keyword evidence="4" id="KW-0336">GPI-anchor</keyword>
<evidence type="ECO:0000256" key="5">
    <source>
        <dbReference type="ARBA" id="ARBA00023136"/>
    </source>
</evidence>
<keyword evidence="9" id="KW-0732">Signal</keyword>
<evidence type="ECO:0000256" key="2">
    <source>
        <dbReference type="ARBA" id="ARBA00004609"/>
    </source>
</evidence>
<dbReference type="SUPFAM" id="SSF58087">
    <property type="entry name" value="Variant surface glycoprotein (N-terminal domain)"/>
    <property type="match status" value="1"/>
</dbReference>
<feature type="signal peptide" evidence="9">
    <location>
        <begin position="1"/>
        <end position="20"/>
    </location>
</feature>
<dbReference type="InterPro" id="IPR001812">
    <property type="entry name" value="Trypano_VSG_A_N_dom"/>
</dbReference>
<feature type="region of interest" description="Disordered" evidence="8">
    <location>
        <begin position="417"/>
        <end position="443"/>
    </location>
</feature>
<dbReference type="GO" id="GO:0042783">
    <property type="term" value="P:symbiont-mediated evasion of host immune response"/>
    <property type="evidence" value="ECO:0007669"/>
    <property type="project" value="InterPro"/>
</dbReference>
<comment type="subcellular location">
    <subcellularLocation>
        <location evidence="2">Cell membrane</location>
        <topology evidence="2">Lipid-anchor</topology>
        <topology evidence="2">GPI-anchor</topology>
    </subcellularLocation>
</comment>
<reference evidence="11" key="1">
    <citation type="submission" date="2016-08" db="EMBL/GenBank/DDBJ databases">
        <title>VSG repertoire of Trypanosoma brucei EATRO 1125.</title>
        <authorList>
            <person name="Cross G.A."/>
        </authorList>
    </citation>
    <scope>NUCLEOTIDE SEQUENCE</scope>
    <source>
        <strain evidence="11">EATRO 1125</strain>
    </source>
</reference>
<evidence type="ECO:0000256" key="9">
    <source>
        <dbReference type="SAM" id="SignalP"/>
    </source>
</evidence>
<accession>A0A1J0R424</accession>
<dbReference type="EMBL" id="KX698629">
    <property type="protein sequence ID" value="APD72585.1"/>
    <property type="molecule type" value="Genomic_DNA"/>
</dbReference>
<dbReference type="InterPro" id="IPR027446">
    <property type="entry name" value="VSG_C_dom_sf"/>
</dbReference>
<dbReference type="AlphaFoldDB" id="A0A1J0R424"/>
<evidence type="ECO:0000313" key="11">
    <source>
        <dbReference type="EMBL" id="APD72585.1"/>
    </source>
</evidence>
<evidence type="ECO:0000256" key="7">
    <source>
        <dbReference type="ARBA" id="ARBA00023288"/>
    </source>
</evidence>
<organism evidence="11">
    <name type="scientific">Trypanosoma brucei</name>
    <dbReference type="NCBI Taxonomy" id="5691"/>
    <lineage>
        <taxon>Eukaryota</taxon>
        <taxon>Discoba</taxon>
        <taxon>Euglenozoa</taxon>
        <taxon>Kinetoplastea</taxon>
        <taxon>Metakinetoplastina</taxon>
        <taxon>Trypanosomatida</taxon>
        <taxon>Trypanosomatidae</taxon>
        <taxon>Trypanosoma</taxon>
    </lineage>
</organism>
<name>A0A1J0R424_9TRYP</name>
<dbReference type="SUPFAM" id="SSF118251">
    <property type="entry name" value="Variant surface glycoprotein MITAT 1.2, VSG 221, C-terminal domain"/>
    <property type="match status" value="1"/>
</dbReference>
<dbReference type="VEuPathDB" id="TriTrypDB:Tb1125.7.6500"/>
<feature type="domain" description="Trypanosome variant surface glycoprotein A-type N-terminal" evidence="10">
    <location>
        <begin position="150"/>
        <end position="367"/>
    </location>
</feature>
<dbReference type="VEuPathDB" id="TriTrypDB:Tbg972.7.7510"/>
<evidence type="ECO:0000259" key="10">
    <source>
        <dbReference type="Pfam" id="PF00913"/>
    </source>
</evidence>
<protein>
    <submittedName>
        <fullName evidence="11">Variant surface glycoprotein 1125.32</fullName>
    </submittedName>
</protein>
<keyword evidence="6" id="KW-0325">Glycoprotein</keyword>
<evidence type="ECO:0000256" key="6">
    <source>
        <dbReference type="ARBA" id="ARBA00023180"/>
    </source>
</evidence>
<proteinExistence type="predicted"/>
<keyword evidence="7" id="KW-0449">Lipoprotein</keyword>
<dbReference type="VEuPathDB" id="TriTrypDB:Tb427_000320200"/>
<keyword evidence="3" id="KW-1003">Cell membrane</keyword>
<evidence type="ECO:0000256" key="4">
    <source>
        <dbReference type="ARBA" id="ARBA00022622"/>
    </source>
</evidence>